<reference evidence="1" key="1">
    <citation type="submission" date="2021-05" db="EMBL/GenBank/DDBJ databases">
        <authorList>
            <person name="Scholz U."/>
            <person name="Mascher M."/>
            <person name="Fiebig A."/>
        </authorList>
    </citation>
    <scope>NUCLEOTIDE SEQUENCE [LARGE SCALE GENOMIC DNA]</scope>
</reference>
<reference evidence="1" key="2">
    <citation type="submission" date="2025-09" db="UniProtKB">
        <authorList>
            <consortium name="EnsemblPlants"/>
        </authorList>
    </citation>
    <scope>IDENTIFICATION</scope>
</reference>
<accession>A0ACD5U0W3</accession>
<dbReference type="Proteomes" id="UP001732700">
    <property type="component" value="Chromosome 1D"/>
</dbReference>
<evidence type="ECO:0000313" key="1">
    <source>
        <dbReference type="EnsemblPlants" id="AVESA.00010b.r2.1DG0158220.1.CDS"/>
    </source>
</evidence>
<evidence type="ECO:0000313" key="2">
    <source>
        <dbReference type="Proteomes" id="UP001732700"/>
    </source>
</evidence>
<name>A0ACD5U0W3_AVESA</name>
<sequence>MKMSSWLKKAANDQEEGSSLGRLRARRPPMSSCSVSTPQPVASKNSSSNTTDWTAWNTYAAKGTLARSRAIDSDEGKLGRAKGSSARPQSRSTMTTSLAALFLTSSHVGKWDTNTGPCAFEEAHSKPTTRREAISVWPSSTPAAPTLSMPPEKSPQSPVLCGQRVLIPNEHGEKLVGLLHEACSKELVILCHGFRATKDDSILVDLAAALTREGTNAFRFDFAGNGESEGGFQYGNYRKEANDLRSVVSYFSEQKYDIIALVGHSKGGNAVLLYASMYHDVTAIVNISGRFALEQGIDGRLGKNFMQKIKKEGFIDVRNKRGQFEYRVTKESLRDRLSTDTLLSSRSISKDCRVLTVHGSKDETVPARDALMFAANIPNHELHIIAGANHRYTGHERELTSLVLDFIKRRPRTVSSLRPKL</sequence>
<dbReference type="EnsemblPlants" id="AVESA.00010b.r2.1DG0158220.1">
    <property type="protein sequence ID" value="AVESA.00010b.r2.1DG0158220.1.CDS"/>
    <property type="gene ID" value="AVESA.00010b.r2.1DG0158220"/>
</dbReference>
<protein>
    <submittedName>
        <fullName evidence="1">Uncharacterized protein</fullName>
    </submittedName>
</protein>
<proteinExistence type="predicted"/>
<organism evidence="1 2">
    <name type="scientific">Avena sativa</name>
    <name type="common">Oat</name>
    <dbReference type="NCBI Taxonomy" id="4498"/>
    <lineage>
        <taxon>Eukaryota</taxon>
        <taxon>Viridiplantae</taxon>
        <taxon>Streptophyta</taxon>
        <taxon>Embryophyta</taxon>
        <taxon>Tracheophyta</taxon>
        <taxon>Spermatophyta</taxon>
        <taxon>Magnoliopsida</taxon>
        <taxon>Liliopsida</taxon>
        <taxon>Poales</taxon>
        <taxon>Poaceae</taxon>
        <taxon>BOP clade</taxon>
        <taxon>Pooideae</taxon>
        <taxon>Poodae</taxon>
        <taxon>Poeae</taxon>
        <taxon>Poeae Chloroplast Group 1 (Aveneae type)</taxon>
        <taxon>Aveninae</taxon>
        <taxon>Avena</taxon>
    </lineage>
</organism>
<keyword evidence="2" id="KW-1185">Reference proteome</keyword>